<dbReference type="GO" id="GO:0010349">
    <property type="term" value="F:L-galactose dehydrogenase activity"/>
    <property type="evidence" value="ECO:0007669"/>
    <property type="project" value="InterPro"/>
</dbReference>
<evidence type="ECO:0000313" key="3">
    <source>
        <dbReference type="Proteomes" id="UP000647172"/>
    </source>
</evidence>
<dbReference type="EMBL" id="BOMQ01000030">
    <property type="protein sequence ID" value="GIE49081.1"/>
    <property type="molecule type" value="Genomic_DNA"/>
</dbReference>
<dbReference type="Pfam" id="PF00248">
    <property type="entry name" value="Aldo_ket_red"/>
    <property type="match status" value="1"/>
</dbReference>
<dbReference type="SUPFAM" id="SSF51430">
    <property type="entry name" value="NAD(P)-linked oxidoreductase"/>
    <property type="match status" value="1"/>
</dbReference>
<dbReference type="GO" id="GO:0005829">
    <property type="term" value="C:cytosol"/>
    <property type="evidence" value="ECO:0007669"/>
    <property type="project" value="TreeGrafter"/>
</dbReference>
<dbReference type="PANTHER" id="PTHR42686">
    <property type="entry name" value="GH17980P-RELATED"/>
    <property type="match status" value="1"/>
</dbReference>
<feature type="domain" description="NADP-dependent oxidoreductase" evidence="1">
    <location>
        <begin position="16"/>
        <end position="292"/>
    </location>
</feature>
<dbReference type="InterPro" id="IPR020471">
    <property type="entry name" value="AKR"/>
</dbReference>
<dbReference type="InterPro" id="IPR023210">
    <property type="entry name" value="NADP_OxRdtase_dom"/>
</dbReference>
<comment type="caution">
    <text evidence="2">The sequence shown here is derived from an EMBL/GenBank/DDBJ whole genome shotgun (WGS) entry which is preliminary data.</text>
</comment>
<keyword evidence="3" id="KW-1185">Reference proteome</keyword>
<evidence type="ECO:0000313" key="2">
    <source>
        <dbReference type="EMBL" id="GIE49081.1"/>
    </source>
</evidence>
<protein>
    <submittedName>
        <fullName evidence="2">Oxidoreductase</fullName>
    </submittedName>
</protein>
<organism evidence="2 3">
    <name type="scientific">Actinoplanes nipponensis</name>
    <dbReference type="NCBI Taxonomy" id="135950"/>
    <lineage>
        <taxon>Bacteria</taxon>
        <taxon>Bacillati</taxon>
        <taxon>Actinomycetota</taxon>
        <taxon>Actinomycetes</taxon>
        <taxon>Micromonosporales</taxon>
        <taxon>Micromonosporaceae</taxon>
        <taxon>Actinoplanes</taxon>
    </lineage>
</organism>
<dbReference type="RefSeq" id="WP_203768260.1">
    <property type="nucleotide sequence ID" value="NZ_BAAAYJ010000052.1"/>
</dbReference>
<sequence length="312" mass="33291">MEYRLIDGTDLRVSILGYGAAPLGDVYGRVDLATGIRSVRAALELGVTVFDVAPYYGRTRAETVLGRALAGVDRDAYTLATKVGRYGPDEFDFSAARVRRSVDESLARLGAGHLDLVQVHDIEFGDLSRIVAETLPALAALRDAGKIRHLGVTGYPLAALAAVARRADLDTVLSYCRYTLLDRSLADWAPAFAARGVGVLNASPLAMGALTGRGAPPWHPAPAEVLRRCAAAAELCARRGAALEHLAVRFSAGCPGVATTFVGMPDERQARRNVRWALGPLDEDLLADVDRLLAPVRGRTWPSGRPENGDPA</sequence>
<dbReference type="AlphaFoldDB" id="A0A919JH34"/>
<dbReference type="PANTHER" id="PTHR42686:SF1">
    <property type="entry name" value="GH17980P-RELATED"/>
    <property type="match status" value="1"/>
</dbReference>
<dbReference type="InterPro" id="IPR036812">
    <property type="entry name" value="NAD(P)_OxRdtase_dom_sf"/>
</dbReference>
<dbReference type="InterPro" id="IPR044479">
    <property type="entry name" value="LGALDH-like"/>
</dbReference>
<evidence type="ECO:0000259" key="1">
    <source>
        <dbReference type="Pfam" id="PF00248"/>
    </source>
</evidence>
<dbReference type="Proteomes" id="UP000647172">
    <property type="component" value="Unassembled WGS sequence"/>
</dbReference>
<accession>A0A919JH34</accession>
<proteinExistence type="predicted"/>
<reference evidence="2" key="1">
    <citation type="submission" date="2021-01" db="EMBL/GenBank/DDBJ databases">
        <title>Whole genome shotgun sequence of Actinoplanes nipponensis NBRC 14063.</title>
        <authorList>
            <person name="Komaki H."/>
            <person name="Tamura T."/>
        </authorList>
    </citation>
    <scope>NUCLEOTIDE SEQUENCE</scope>
    <source>
        <strain evidence="2">NBRC 14063</strain>
    </source>
</reference>
<name>A0A919JH34_9ACTN</name>
<dbReference type="CDD" id="cd19163">
    <property type="entry name" value="AKR_galDH"/>
    <property type="match status" value="1"/>
</dbReference>
<dbReference type="Gene3D" id="3.20.20.100">
    <property type="entry name" value="NADP-dependent oxidoreductase domain"/>
    <property type="match status" value="1"/>
</dbReference>
<gene>
    <name evidence="2" type="ORF">Ani05nite_26150</name>
</gene>